<dbReference type="InterPro" id="IPR008211">
    <property type="entry name" value="Laminin_N"/>
</dbReference>
<accession>A0A913YRA9</accession>
<dbReference type="FunFam" id="2.60.120.260:FF:000098">
    <property type="entry name" value="Netrin-A, isoform B"/>
    <property type="match status" value="1"/>
</dbReference>
<dbReference type="SUPFAM" id="SSF50242">
    <property type="entry name" value="TIMP-like"/>
    <property type="match status" value="1"/>
</dbReference>
<evidence type="ECO:0000256" key="3">
    <source>
        <dbReference type="ARBA" id="ARBA00022525"/>
    </source>
</evidence>
<feature type="signal peptide" evidence="10">
    <location>
        <begin position="1"/>
        <end position="24"/>
    </location>
</feature>
<dbReference type="Gene3D" id="2.10.25.10">
    <property type="entry name" value="Laminin"/>
    <property type="match status" value="2"/>
</dbReference>
<evidence type="ECO:0000256" key="1">
    <source>
        <dbReference type="ARBA" id="ARBA00004613"/>
    </source>
</evidence>
<evidence type="ECO:0000256" key="5">
    <source>
        <dbReference type="ARBA" id="ARBA00022737"/>
    </source>
</evidence>
<dbReference type="SMART" id="SM00136">
    <property type="entry name" value="LamNT"/>
    <property type="match status" value="1"/>
</dbReference>
<feature type="disulfide bond" evidence="9">
    <location>
        <begin position="382"/>
        <end position="399"/>
    </location>
</feature>
<protein>
    <recommendedName>
        <fullName evidence="2">Netrin-1</fullName>
    </recommendedName>
</protein>
<keyword evidence="6 9" id="KW-1015">Disulfide bond</keyword>
<dbReference type="Gene3D" id="2.60.120.260">
    <property type="entry name" value="Galactose-binding domain-like"/>
    <property type="match status" value="1"/>
</dbReference>
<dbReference type="CDD" id="cd00055">
    <property type="entry name" value="EGF_Lam"/>
    <property type="match status" value="3"/>
</dbReference>
<dbReference type="EnsemblMetazoa" id="XM_028661246.1">
    <property type="protein sequence ID" value="XP_028517047.1"/>
    <property type="gene ID" value="LOC110246311"/>
</dbReference>
<dbReference type="AlphaFoldDB" id="A0A913YRA9"/>
<feature type="disulfide bond" evidence="9">
    <location>
        <begin position="401"/>
        <end position="410"/>
    </location>
</feature>
<dbReference type="GO" id="GO:0009887">
    <property type="term" value="P:animal organ morphogenesis"/>
    <property type="evidence" value="ECO:0007669"/>
    <property type="project" value="TreeGrafter"/>
</dbReference>
<evidence type="ECO:0000256" key="10">
    <source>
        <dbReference type="SAM" id="SignalP"/>
    </source>
</evidence>
<evidence type="ECO:0000259" key="11">
    <source>
        <dbReference type="PROSITE" id="PS50027"/>
    </source>
</evidence>
<evidence type="ECO:0000259" key="12">
    <source>
        <dbReference type="PROSITE" id="PS50189"/>
    </source>
</evidence>
<keyword evidence="3" id="KW-0964">Secreted</keyword>
<dbReference type="InterPro" id="IPR002049">
    <property type="entry name" value="LE_dom"/>
</dbReference>
<dbReference type="InterPro" id="IPR050440">
    <property type="entry name" value="Laminin/Netrin_ECM"/>
</dbReference>
<feature type="chain" id="PRO_5036697166" description="Netrin-1" evidence="10">
    <location>
        <begin position="25"/>
        <end position="574"/>
    </location>
</feature>
<keyword evidence="5" id="KW-0677">Repeat</keyword>
<dbReference type="OMA" id="LAIPWRD"/>
<evidence type="ECO:0000256" key="2">
    <source>
        <dbReference type="ARBA" id="ARBA00015919"/>
    </source>
</evidence>
<keyword evidence="4 10" id="KW-0732">Signal</keyword>
<dbReference type="SMART" id="SM00180">
    <property type="entry name" value="EGF_Lam"/>
    <property type="match status" value="3"/>
</dbReference>
<feature type="disulfide bond" evidence="9">
    <location>
        <begin position="413"/>
        <end position="427"/>
    </location>
</feature>
<evidence type="ECO:0000256" key="4">
    <source>
        <dbReference type="ARBA" id="ARBA00022729"/>
    </source>
</evidence>
<keyword evidence="7" id="KW-0325">Glycoprotein</keyword>
<dbReference type="GeneID" id="110246311"/>
<organism evidence="14 15">
    <name type="scientific">Exaiptasia diaphana</name>
    <name type="common">Tropical sea anemone</name>
    <name type="synonym">Aiptasia pulchella</name>
    <dbReference type="NCBI Taxonomy" id="2652724"/>
    <lineage>
        <taxon>Eukaryota</taxon>
        <taxon>Metazoa</taxon>
        <taxon>Cnidaria</taxon>
        <taxon>Anthozoa</taxon>
        <taxon>Hexacorallia</taxon>
        <taxon>Actiniaria</taxon>
        <taxon>Aiptasiidae</taxon>
        <taxon>Exaiptasia</taxon>
    </lineage>
</organism>
<sequence length="574" mass="65896">MDFQMTRKAFQMLVYLSLILRVNSSRTGLCYNVYGRPQTCRPDFHDLAYEKNIYVSHTCGFPPRRFCTPHLRGQKCDICDGRDATRVHPASFLSDLHDENNVTCWVSDPVQSRENITFVLSLGKTYDITYVSLQFCSIRPESMAIYKSMDFGKTWQPYQFYSGDCENVYERPLNGYVSVHNEQEPLCTDGHLIRPHHGGRIAFSTLAGRPSASRLEMSPVLQEWVIATDIKVEFNRISATSKRPKDHLYYGVSNFMVGGRCHCNGHASRCNRGPDGAIACECRHNTAGTDCQVCKPFFNDRPWRAATTESPNHCRACNCNLHSKSCEFNMELFKLSGGRSGGVCINCRHNTAGRYCHYCKEGYFKDPNLPTTHRKTCKLCNCHPHGSRGRVCDQSTGQCPCKEGVRGRTCTKCAPGYARTKSNIVPCLAVPQNVMSEQSKVKDIGACSQCRHIPLRAKRFCRRDYAMKVTVVRVDKHSPKEWVRVTVNINTSFKRSALRFRRGDGYLWVRLRDHKCKCPRLKRGRSYFIAGKVRRNRLRRSIIVDGRSIVVPWKNKLLKRIYRFKKLQRKNRCR</sequence>
<evidence type="ECO:0000256" key="6">
    <source>
        <dbReference type="ARBA" id="ARBA00023157"/>
    </source>
</evidence>
<dbReference type="GO" id="GO:0005576">
    <property type="term" value="C:extracellular region"/>
    <property type="evidence" value="ECO:0007669"/>
    <property type="project" value="UniProtKB-SubCell"/>
</dbReference>
<dbReference type="GO" id="GO:0009888">
    <property type="term" value="P:tissue development"/>
    <property type="evidence" value="ECO:0007669"/>
    <property type="project" value="TreeGrafter"/>
</dbReference>
<proteinExistence type="predicted"/>
<comment type="subcellular location">
    <subcellularLocation>
        <location evidence="1">Secreted</location>
    </subcellularLocation>
</comment>
<dbReference type="InterPro" id="IPR018933">
    <property type="entry name" value="Netrin_module_non-TIMP"/>
</dbReference>
<dbReference type="SMART" id="SM00643">
    <property type="entry name" value="C345C"/>
    <property type="match status" value="1"/>
</dbReference>
<dbReference type="InterPro" id="IPR008979">
    <property type="entry name" value="Galactose-bd-like_sf"/>
</dbReference>
<dbReference type="GO" id="GO:0005604">
    <property type="term" value="C:basement membrane"/>
    <property type="evidence" value="ECO:0007669"/>
    <property type="project" value="TreeGrafter"/>
</dbReference>
<dbReference type="GO" id="GO:0016358">
    <property type="term" value="P:dendrite development"/>
    <property type="evidence" value="ECO:0007669"/>
    <property type="project" value="TreeGrafter"/>
</dbReference>
<dbReference type="SUPFAM" id="SSF49785">
    <property type="entry name" value="Galactose-binding domain-like"/>
    <property type="match status" value="1"/>
</dbReference>
<keyword evidence="15" id="KW-1185">Reference proteome</keyword>
<dbReference type="PANTHER" id="PTHR10574">
    <property type="entry name" value="NETRIN/LAMININ-RELATED"/>
    <property type="match status" value="1"/>
</dbReference>
<dbReference type="KEGG" id="epa:110246311"/>
<dbReference type="SUPFAM" id="SSF57196">
    <property type="entry name" value="EGF/Laminin"/>
    <property type="match status" value="3"/>
</dbReference>
<reference evidence="14" key="1">
    <citation type="submission" date="2022-11" db="UniProtKB">
        <authorList>
            <consortium name="EnsemblMetazoa"/>
        </authorList>
    </citation>
    <scope>IDENTIFICATION</scope>
</reference>
<dbReference type="InterPro" id="IPR001134">
    <property type="entry name" value="Netrin_domain"/>
</dbReference>
<dbReference type="Proteomes" id="UP000887567">
    <property type="component" value="Unplaced"/>
</dbReference>
<name>A0A913YRA9_EXADI</name>
<evidence type="ECO:0000313" key="14">
    <source>
        <dbReference type="EnsemblMetazoa" id="XP_028517047.1"/>
    </source>
</evidence>
<dbReference type="GO" id="GO:0008045">
    <property type="term" value="P:motor neuron axon guidance"/>
    <property type="evidence" value="ECO:0007669"/>
    <property type="project" value="TreeGrafter"/>
</dbReference>
<dbReference type="CDD" id="cd03579">
    <property type="entry name" value="NTR_netrin-1_like"/>
    <property type="match status" value="1"/>
</dbReference>
<evidence type="ECO:0000313" key="15">
    <source>
        <dbReference type="Proteomes" id="UP000887567"/>
    </source>
</evidence>
<evidence type="ECO:0000259" key="13">
    <source>
        <dbReference type="PROSITE" id="PS51117"/>
    </source>
</evidence>
<dbReference type="PROSITE" id="PS51117">
    <property type="entry name" value="LAMININ_NTER"/>
    <property type="match status" value="1"/>
</dbReference>
<feature type="domain" description="NTR" evidence="12">
    <location>
        <begin position="447"/>
        <end position="573"/>
    </location>
</feature>
<dbReference type="Pfam" id="PF24973">
    <property type="entry name" value="EGF_LMN_ATRN"/>
    <property type="match status" value="2"/>
</dbReference>
<dbReference type="PROSITE" id="PS50189">
    <property type="entry name" value="NTR"/>
    <property type="match status" value="1"/>
</dbReference>
<dbReference type="PANTHER" id="PTHR10574:SF365">
    <property type="entry name" value="NETRIN-A-RELATED"/>
    <property type="match status" value="1"/>
</dbReference>
<dbReference type="FunFam" id="2.40.50.120:FF:000025">
    <property type="entry name" value="Netrin unc-6"/>
    <property type="match status" value="1"/>
</dbReference>
<dbReference type="Pfam" id="PF01759">
    <property type="entry name" value="NTR"/>
    <property type="match status" value="1"/>
</dbReference>
<dbReference type="RefSeq" id="XP_028517047.1">
    <property type="nucleotide sequence ID" value="XM_028661246.1"/>
</dbReference>
<keyword evidence="8 9" id="KW-0424">Laminin EGF-like domain</keyword>
<dbReference type="InterPro" id="IPR056863">
    <property type="entry name" value="LMN_ATRN_NET-like_EGF"/>
</dbReference>
<dbReference type="InterPro" id="IPR008993">
    <property type="entry name" value="TIMP-like_OB-fold"/>
</dbReference>
<dbReference type="PROSITE" id="PS01248">
    <property type="entry name" value="EGF_LAM_1"/>
    <property type="match status" value="1"/>
</dbReference>
<evidence type="ECO:0000256" key="7">
    <source>
        <dbReference type="ARBA" id="ARBA00023180"/>
    </source>
</evidence>
<dbReference type="Gene3D" id="2.40.50.120">
    <property type="match status" value="1"/>
</dbReference>
<feature type="disulfide bond" evidence="9">
    <location>
        <begin position="380"/>
        <end position="392"/>
    </location>
</feature>
<dbReference type="OrthoDB" id="9972745at2759"/>
<dbReference type="Pfam" id="PF00053">
    <property type="entry name" value="EGF_laminin"/>
    <property type="match status" value="1"/>
</dbReference>
<feature type="domain" description="Laminin N-terminal" evidence="13">
    <location>
        <begin position="36"/>
        <end position="260"/>
    </location>
</feature>
<dbReference type="FunFam" id="2.10.25.10:FF:000048">
    <property type="entry name" value="Netrin 3"/>
    <property type="match status" value="1"/>
</dbReference>
<evidence type="ECO:0000256" key="9">
    <source>
        <dbReference type="PROSITE-ProRule" id="PRU00460"/>
    </source>
</evidence>
<dbReference type="Pfam" id="PF00055">
    <property type="entry name" value="Laminin_N"/>
    <property type="match status" value="1"/>
</dbReference>
<evidence type="ECO:0000256" key="8">
    <source>
        <dbReference type="ARBA" id="ARBA00023292"/>
    </source>
</evidence>
<dbReference type="FunFam" id="2.10.25.10:FF:000081">
    <property type="entry name" value="Netrin 1"/>
    <property type="match status" value="1"/>
</dbReference>
<feature type="domain" description="Laminin EGF-like" evidence="11">
    <location>
        <begin position="380"/>
        <end position="429"/>
    </location>
</feature>
<dbReference type="PROSITE" id="PS50027">
    <property type="entry name" value="EGF_LAM_2"/>
    <property type="match status" value="1"/>
</dbReference>